<dbReference type="Gene3D" id="3.40.50.1460">
    <property type="match status" value="1"/>
</dbReference>
<evidence type="ECO:0000313" key="4">
    <source>
        <dbReference type="EMBL" id="MEC3859713.1"/>
    </source>
</evidence>
<dbReference type="RefSeq" id="WP_326295163.1">
    <property type="nucleotide sequence ID" value="NZ_JAYLLH010000001.1"/>
</dbReference>
<dbReference type="InterPro" id="IPR001309">
    <property type="entry name" value="Pept_C14_p20"/>
</dbReference>
<keyword evidence="2" id="KW-0732">Signal</keyword>
<evidence type="ECO:0000313" key="5">
    <source>
        <dbReference type="Proteomes" id="UP001348149"/>
    </source>
</evidence>
<dbReference type="PANTHER" id="PTHR22576:SF37">
    <property type="entry name" value="MUCOSA-ASSOCIATED LYMPHOID TISSUE LYMPHOMA TRANSLOCATION PROTEIN 1"/>
    <property type="match status" value="1"/>
</dbReference>
<dbReference type="Pfam" id="PF00656">
    <property type="entry name" value="Peptidase_C14"/>
    <property type="match status" value="1"/>
</dbReference>
<evidence type="ECO:0000256" key="2">
    <source>
        <dbReference type="SAM" id="SignalP"/>
    </source>
</evidence>
<feature type="signal peptide" evidence="2">
    <location>
        <begin position="1"/>
        <end position="20"/>
    </location>
</feature>
<dbReference type="InterPro" id="IPR011600">
    <property type="entry name" value="Pept_C14_caspase"/>
</dbReference>
<accession>A0ABU6HB92</accession>
<evidence type="ECO:0000259" key="3">
    <source>
        <dbReference type="PROSITE" id="PS50208"/>
    </source>
</evidence>
<evidence type="ECO:0000256" key="1">
    <source>
        <dbReference type="SAM" id="MobiDB-lite"/>
    </source>
</evidence>
<gene>
    <name evidence="4" type="ORF">VK792_00330</name>
</gene>
<dbReference type="Proteomes" id="UP001348149">
    <property type="component" value="Unassembled WGS sequence"/>
</dbReference>
<keyword evidence="5" id="KW-1185">Reference proteome</keyword>
<organism evidence="4 5">
    <name type="scientific">Mesobacterium hydrothermale</name>
    <dbReference type="NCBI Taxonomy" id="3111907"/>
    <lineage>
        <taxon>Bacteria</taxon>
        <taxon>Pseudomonadati</taxon>
        <taxon>Pseudomonadota</taxon>
        <taxon>Alphaproteobacteria</taxon>
        <taxon>Rhodobacterales</taxon>
        <taxon>Roseobacteraceae</taxon>
        <taxon>Mesobacterium</taxon>
    </lineage>
</organism>
<feature type="compositionally biased region" description="Pro residues" evidence="1">
    <location>
        <begin position="360"/>
        <end position="373"/>
    </location>
</feature>
<feature type="chain" id="PRO_5046551790" evidence="2">
    <location>
        <begin position="21"/>
        <end position="449"/>
    </location>
</feature>
<reference evidence="4 5" key="1">
    <citation type="submission" date="2024-01" db="EMBL/GenBank/DDBJ databases">
        <title>Mesobacterium rodlantinim sp. nov., isolated from shallow sea hydrothermal systems off Kueishantao Island.</title>
        <authorList>
            <person name="Su Z."/>
            <person name="Tang K."/>
        </authorList>
    </citation>
    <scope>NUCLEOTIDE SEQUENCE [LARGE SCALE GENOMIC DNA]</scope>
    <source>
        <strain evidence="4 5">TK19101</strain>
    </source>
</reference>
<feature type="region of interest" description="Disordered" evidence="1">
    <location>
        <begin position="360"/>
        <end position="385"/>
    </location>
</feature>
<dbReference type="EMBL" id="JAYLLH010000001">
    <property type="protein sequence ID" value="MEC3859713.1"/>
    <property type="molecule type" value="Genomic_DNA"/>
</dbReference>
<name>A0ABU6HB92_9RHOB</name>
<dbReference type="PANTHER" id="PTHR22576">
    <property type="entry name" value="MUCOSA ASSOCIATED LYMPHOID TISSUE LYMPHOMA TRANSLOCATION PROTEIN 1/PARACASPASE"/>
    <property type="match status" value="1"/>
</dbReference>
<dbReference type="InterPro" id="IPR052039">
    <property type="entry name" value="Caspase-related_regulators"/>
</dbReference>
<dbReference type="InterPro" id="IPR029030">
    <property type="entry name" value="Caspase-like_dom_sf"/>
</dbReference>
<dbReference type="SUPFAM" id="SSF52129">
    <property type="entry name" value="Caspase-like"/>
    <property type="match status" value="1"/>
</dbReference>
<sequence length="449" mass="47217">MLVRLVWVLLALTLGQVASAADRVALVIGNSAYQNASRLANPANDSRAIADKLTSLGFDVTLQEDLNGQGMRMALGQFAESALRADVALVFYAGHGIEMSGRNYLIPVDAQMRSEATAQFEALALDDVISAVNQAGRLGIVMLDACRDNPFASAMQRNSGTRSMSRGLAPISVEGQDGLVVSFAAQEGSTAADGDGQHSPYTAALLQVLDEPGLEVGRVFRKVRAQVREATGGGQVPVERTQLPDEAIYFVPPGSTVAVMPGVAPAPAATVLVADPMTVYLSAVQSGQPDPLANFIAAYPDHPRADDARALLLSLQDDAYWTQVKSDGSESALRRYLIAFPDGHHQAEAEMRLAALAPPKAPAVPAQPTPLPPQTQRGDGAAPSLGRASFDCGKAQTTVELAICGNATLADQDGTLGQAYKTALSRGYVTRAEQVLWLKLRETVCAGVG</sequence>
<proteinExistence type="predicted"/>
<feature type="domain" description="Caspase family p20" evidence="3">
    <location>
        <begin position="21"/>
        <end position="150"/>
    </location>
</feature>
<comment type="caution">
    <text evidence="4">The sequence shown here is derived from an EMBL/GenBank/DDBJ whole genome shotgun (WGS) entry which is preliminary data.</text>
</comment>
<dbReference type="PROSITE" id="PS50208">
    <property type="entry name" value="CASPASE_P20"/>
    <property type="match status" value="1"/>
</dbReference>
<protein>
    <submittedName>
        <fullName evidence="4">Caspase family protein</fullName>
    </submittedName>
</protein>